<keyword evidence="3" id="KW-1185">Reference proteome</keyword>
<dbReference type="InterPro" id="IPR029058">
    <property type="entry name" value="AB_hydrolase_fold"/>
</dbReference>
<dbReference type="PhylomeDB" id="T1JIU6"/>
<accession>T1JIU6</accession>
<evidence type="ECO:0000313" key="2">
    <source>
        <dbReference type="EnsemblMetazoa" id="SMAR013777-PA"/>
    </source>
</evidence>
<reference evidence="2" key="2">
    <citation type="submission" date="2015-02" db="UniProtKB">
        <authorList>
            <consortium name="EnsemblMetazoa"/>
        </authorList>
    </citation>
    <scope>IDENTIFICATION</scope>
</reference>
<dbReference type="STRING" id="126957.T1JIU6"/>
<dbReference type="InterPro" id="IPR006693">
    <property type="entry name" value="AB_hydrolase_lipase"/>
</dbReference>
<dbReference type="HOGENOM" id="CLU_2870415_0_0_1"/>
<dbReference type="AlphaFoldDB" id="T1JIU6"/>
<dbReference type="Gene3D" id="3.40.50.1820">
    <property type="entry name" value="alpha/beta hydrolase"/>
    <property type="match status" value="1"/>
</dbReference>
<dbReference type="Pfam" id="PF04083">
    <property type="entry name" value="Abhydro_lipase"/>
    <property type="match status" value="1"/>
</dbReference>
<evidence type="ECO:0000259" key="1">
    <source>
        <dbReference type="Pfam" id="PF04083"/>
    </source>
</evidence>
<sequence length="64" mass="7062">MYGYKGENHSVTTDDGYILIIHRVPNTNPNAIPILLMHGSASSSVTRCICATNEPYKLSIPSWL</sequence>
<dbReference type="EMBL" id="JH431945">
    <property type="status" value="NOT_ANNOTATED_CDS"/>
    <property type="molecule type" value="Genomic_DNA"/>
</dbReference>
<evidence type="ECO:0000313" key="3">
    <source>
        <dbReference type="Proteomes" id="UP000014500"/>
    </source>
</evidence>
<proteinExistence type="predicted"/>
<protein>
    <recommendedName>
        <fullName evidence="1">Partial AB-hydrolase lipase domain-containing protein</fullName>
    </recommendedName>
</protein>
<dbReference type="SUPFAM" id="SSF53474">
    <property type="entry name" value="alpha/beta-Hydrolases"/>
    <property type="match status" value="1"/>
</dbReference>
<dbReference type="GO" id="GO:0006629">
    <property type="term" value="P:lipid metabolic process"/>
    <property type="evidence" value="ECO:0007669"/>
    <property type="project" value="InterPro"/>
</dbReference>
<dbReference type="EnsemblMetazoa" id="SMAR013777-RA">
    <property type="protein sequence ID" value="SMAR013777-PA"/>
    <property type="gene ID" value="SMAR013777"/>
</dbReference>
<organism evidence="2 3">
    <name type="scientific">Strigamia maritima</name>
    <name type="common">European centipede</name>
    <name type="synonym">Geophilus maritimus</name>
    <dbReference type="NCBI Taxonomy" id="126957"/>
    <lineage>
        <taxon>Eukaryota</taxon>
        <taxon>Metazoa</taxon>
        <taxon>Ecdysozoa</taxon>
        <taxon>Arthropoda</taxon>
        <taxon>Myriapoda</taxon>
        <taxon>Chilopoda</taxon>
        <taxon>Pleurostigmophora</taxon>
        <taxon>Geophilomorpha</taxon>
        <taxon>Linotaeniidae</taxon>
        <taxon>Strigamia</taxon>
    </lineage>
</organism>
<name>T1JIU6_STRMM</name>
<feature type="domain" description="Partial AB-hydrolase lipase" evidence="1">
    <location>
        <begin position="2"/>
        <end position="44"/>
    </location>
</feature>
<reference evidence="3" key="1">
    <citation type="submission" date="2011-05" db="EMBL/GenBank/DDBJ databases">
        <authorList>
            <person name="Richards S.R."/>
            <person name="Qu J."/>
            <person name="Jiang H."/>
            <person name="Jhangiani S.N."/>
            <person name="Agravi P."/>
            <person name="Goodspeed R."/>
            <person name="Gross S."/>
            <person name="Mandapat C."/>
            <person name="Jackson L."/>
            <person name="Mathew T."/>
            <person name="Pu L."/>
            <person name="Thornton R."/>
            <person name="Saada N."/>
            <person name="Wilczek-Boney K.B."/>
            <person name="Lee S."/>
            <person name="Kovar C."/>
            <person name="Wu Y."/>
            <person name="Scherer S.E."/>
            <person name="Worley K.C."/>
            <person name="Muzny D.M."/>
            <person name="Gibbs R."/>
        </authorList>
    </citation>
    <scope>NUCLEOTIDE SEQUENCE</scope>
    <source>
        <strain evidence="3">Brora</strain>
    </source>
</reference>
<dbReference type="Proteomes" id="UP000014500">
    <property type="component" value="Unassembled WGS sequence"/>
</dbReference>